<accession>A0A8C5SDF9</accession>
<dbReference type="Gene3D" id="6.10.140.2120">
    <property type="match status" value="1"/>
</dbReference>
<dbReference type="Ensembl" id="ENSLLTT00000016467.1">
    <property type="protein sequence ID" value="ENSLLTP00000015855.1"/>
    <property type="gene ID" value="ENSLLTG00000012137.1"/>
</dbReference>
<organism evidence="2 3">
    <name type="scientific">Laticauda laticaudata</name>
    <name type="common">Blue-ringed sea krait</name>
    <name type="synonym">Blue-lipped sea krait</name>
    <dbReference type="NCBI Taxonomy" id="8630"/>
    <lineage>
        <taxon>Eukaryota</taxon>
        <taxon>Metazoa</taxon>
        <taxon>Chordata</taxon>
        <taxon>Craniata</taxon>
        <taxon>Vertebrata</taxon>
        <taxon>Euteleostomi</taxon>
        <taxon>Lepidosauria</taxon>
        <taxon>Squamata</taxon>
        <taxon>Bifurcata</taxon>
        <taxon>Unidentata</taxon>
        <taxon>Episquamata</taxon>
        <taxon>Toxicofera</taxon>
        <taxon>Serpentes</taxon>
        <taxon>Colubroidea</taxon>
        <taxon>Elapidae</taxon>
        <taxon>Laticaudinae</taxon>
        <taxon>Laticauda</taxon>
    </lineage>
</organism>
<dbReference type="AlphaFoldDB" id="A0A8C5SDF9"/>
<reference evidence="2" key="2">
    <citation type="submission" date="2025-09" db="UniProtKB">
        <authorList>
            <consortium name="Ensembl"/>
        </authorList>
    </citation>
    <scope>IDENTIFICATION</scope>
</reference>
<evidence type="ECO:0000313" key="3">
    <source>
        <dbReference type="Proteomes" id="UP000694406"/>
    </source>
</evidence>
<sequence length="106" mass="11959">MPSVNKQSSVPPTPPKNLDSRTSITTGEKDFEADDLMSISELGRGAYRCLQGGGEKNLSHCNTEEEKRLVMDLDISMRTVDCFYMDTYYGALFREIQSHRSQTDSE</sequence>
<dbReference type="Proteomes" id="UP000694406">
    <property type="component" value="Unplaced"/>
</dbReference>
<reference evidence="2" key="1">
    <citation type="submission" date="2025-08" db="UniProtKB">
        <authorList>
            <consortium name="Ensembl"/>
        </authorList>
    </citation>
    <scope>IDENTIFICATION</scope>
</reference>
<evidence type="ECO:0000256" key="1">
    <source>
        <dbReference type="SAM" id="MobiDB-lite"/>
    </source>
</evidence>
<evidence type="ECO:0000313" key="2">
    <source>
        <dbReference type="Ensembl" id="ENSLLTP00000015855.1"/>
    </source>
</evidence>
<proteinExistence type="predicted"/>
<protein>
    <submittedName>
        <fullName evidence="2">Uncharacterized protein</fullName>
    </submittedName>
</protein>
<dbReference type="GeneTree" id="ENSGT00940000160875"/>
<keyword evidence="3" id="KW-1185">Reference proteome</keyword>
<feature type="region of interest" description="Disordered" evidence="1">
    <location>
        <begin position="1"/>
        <end position="32"/>
    </location>
</feature>
<name>A0A8C5SDF9_LATLA</name>
<feature type="compositionally biased region" description="Polar residues" evidence="1">
    <location>
        <begin position="1"/>
        <end position="10"/>
    </location>
</feature>